<dbReference type="AlphaFoldDB" id="A0A381WIE0"/>
<evidence type="ECO:0000256" key="3">
    <source>
        <dbReference type="ARBA" id="ARBA00023239"/>
    </source>
</evidence>
<dbReference type="InterPro" id="IPR010611">
    <property type="entry name" value="3D_dom"/>
</dbReference>
<proteinExistence type="predicted"/>
<dbReference type="GO" id="GO:0008933">
    <property type="term" value="F:peptidoglycan lytic transglycosylase activity"/>
    <property type="evidence" value="ECO:0007669"/>
    <property type="project" value="TreeGrafter"/>
</dbReference>
<dbReference type="InterPro" id="IPR026044">
    <property type="entry name" value="MltA"/>
</dbReference>
<dbReference type="GO" id="GO:0019867">
    <property type="term" value="C:outer membrane"/>
    <property type="evidence" value="ECO:0007669"/>
    <property type="project" value="InterPro"/>
</dbReference>
<dbReference type="Gene3D" id="2.40.40.10">
    <property type="entry name" value="RlpA-like domain"/>
    <property type="match status" value="1"/>
</dbReference>
<feature type="non-terminal residue" evidence="9">
    <location>
        <position position="1"/>
    </location>
</feature>
<dbReference type="PANTHER" id="PTHR30124">
    <property type="entry name" value="MEMBRANE-BOUND LYTIC MUREIN TRANSGLYCOSYLASE A"/>
    <property type="match status" value="1"/>
</dbReference>
<evidence type="ECO:0000256" key="5">
    <source>
        <dbReference type="ARBA" id="ARBA00030918"/>
    </source>
</evidence>
<dbReference type="InterPro" id="IPR036908">
    <property type="entry name" value="RlpA-like_sf"/>
</dbReference>
<dbReference type="SUPFAM" id="SSF50685">
    <property type="entry name" value="Barwin-like endoglucanases"/>
    <property type="match status" value="1"/>
</dbReference>
<accession>A0A381WIE0</accession>
<dbReference type="PIRSF" id="PIRSF019422">
    <property type="entry name" value="MltA"/>
    <property type="match status" value="1"/>
</dbReference>
<evidence type="ECO:0000313" key="9">
    <source>
        <dbReference type="EMBL" id="SVA52270.1"/>
    </source>
</evidence>
<feature type="transmembrane region" description="Helical" evidence="7">
    <location>
        <begin position="12"/>
        <end position="29"/>
    </location>
</feature>
<organism evidence="9">
    <name type="scientific">marine metagenome</name>
    <dbReference type="NCBI Taxonomy" id="408172"/>
    <lineage>
        <taxon>unclassified sequences</taxon>
        <taxon>metagenomes</taxon>
        <taxon>ecological metagenomes</taxon>
    </lineage>
</organism>
<dbReference type="EMBL" id="UINC01011906">
    <property type="protein sequence ID" value="SVA52270.1"/>
    <property type="molecule type" value="Genomic_DNA"/>
</dbReference>
<dbReference type="GO" id="GO:0009254">
    <property type="term" value="P:peptidoglycan turnover"/>
    <property type="evidence" value="ECO:0007669"/>
    <property type="project" value="InterPro"/>
</dbReference>
<dbReference type="CDD" id="cd14668">
    <property type="entry name" value="mlta_B"/>
    <property type="match status" value="1"/>
</dbReference>
<reference evidence="9" key="1">
    <citation type="submission" date="2018-05" db="EMBL/GenBank/DDBJ databases">
        <authorList>
            <person name="Lanie J.A."/>
            <person name="Ng W.-L."/>
            <person name="Kazmierczak K.M."/>
            <person name="Andrzejewski T.M."/>
            <person name="Davidsen T.M."/>
            <person name="Wayne K.J."/>
            <person name="Tettelin H."/>
            <person name="Glass J.I."/>
            <person name="Rusch D."/>
            <person name="Podicherti R."/>
            <person name="Tsui H.-C.T."/>
            <person name="Winkler M.E."/>
        </authorList>
    </citation>
    <scope>NUCLEOTIDE SEQUENCE</scope>
</reference>
<evidence type="ECO:0000256" key="6">
    <source>
        <dbReference type="SAM" id="MobiDB-lite"/>
    </source>
</evidence>
<dbReference type="GO" id="GO:0009253">
    <property type="term" value="P:peptidoglycan catabolic process"/>
    <property type="evidence" value="ECO:0007669"/>
    <property type="project" value="TreeGrafter"/>
</dbReference>
<keyword evidence="7" id="KW-1133">Transmembrane helix</keyword>
<feature type="region of interest" description="Disordered" evidence="6">
    <location>
        <begin position="54"/>
        <end position="73"/>
    </location>
</feature>
<dbReference type="GO" id="GO:0004553">
    <property type="term" value="F:hydrolase activity, hydrolyzing O-glycosyl compounds"/>
    <property type="evidence" value="ECO:0007669"/>
    <property type="project" value="InterPro"/>
</dbReference>
<name>A0A381WIE0_9ZZZZ</name>
<keyword evidence="3" id="KW-0456">Lyase</keyword>
<dbReference type="InterPro" id="IPR005300">
    <property type="entry name" value="MltA_B"/>
</dbReference>
<evidence type="ECO:0000259" key="8">
    <source>
        <dbReference type="SMART" id="SM00925"/>
    </source>
</evidence>
<comment type="catalytic activity">
    <reaction evidence="1">
        <text>Exolytic cleavage of the (1-&gt;4)-beta-glycosidic linkage between N-acetylmuramic acid (MurNAc) and N-acetylglucosamine (GlcNAc) residues in peptidoglycan, from either the reducing or the non-reducing ends of the peptidoglycan chains, with concomitant formation of a 1,6-anhydrobond in the MurNAc residue.</text>
        <dbReference type="EC" id="4.2.2.n1"/>
    </reaction>
</comment>
<protein>
    <recommendedName>
        <fullName evidence="2">peptidoglycan lytic exotransglycosylase</fullName>
        <ecNumber evidence="2">4.2.2.n1</ecNumber>
    </recommendedName>
    <alternativeName>
        <fullName evidence="5">Murein hydrolase A</fullName>
    </alternativeName>
</protein>
<dbReference type="Pfam" id="PF06725">
    <property type="entry name" value="3D"/>
    <property type="match status" value="1"/>
</dbReference>
<keyword evidence="7" id="KW-0812">Transmembrane</keyword>
<keyword evidence="7" id="KW-0472">Membrane</keyword>
<evidence type="ECO:0000256" key="1">
    <source>
        <dbReference type="ARBA" id="ARBA00001420"/>
    </source>
</evidence>
<dbReference type="CDD" id="cd14485">
    <property type="entry name" value="mltA_like_LT_A"/>
    <property type="match status" value="1"/>
</dbReference>
<gene>
    <name evidence="9" type="ORF">METZ01_LOCUS105124</name>
</gene>
<dbReference type="PANTHER" id="PTHR30124:SF0">
    <property type="entry name" value="MEMBRANE-BOUND LYTIC MUREIN TRANSGLYCOSYLASE A"/>
    <property type="match status" value="1"/>
</dbReference>
<keyword evidence="4" id="KW-0961">Cell wall biogenesis/degradation</keyword>
<dbReference type="GO" id="GO:0071555">
    <property type="term" value="P:cell wall organization"/>
    <property type="evidence" value="ECO:0007669"/>
    <property type="project" value="UniProtKB-KW"/>
</dbReference>
<dbReference type="Gene3D" id="2.40.240.50">
    <property type="entry name" value="Barwin-like endoglucanases"/>
    <property type="match status" value="1"/>
</dbReference>
<dbReference type="SMART" id="SM00925">
    <property type="entry name" value="MltA"/>
    <property type="match status" value="1"/>
</dbReference>
<evidence type="ECO:0000256" key="7">
    <source>
        <dbReference type="SAM" id="Phobius"/>
    </source>
</evidence>
<evidence type="ECO:0000256" key="4">
    <source>
        <dbReference type="ARBA" id="ARBA00023316"/>
    </source>
</evidence>
<dbReference type="Pfam" id="PF03562">
    <property type="entry name" value="MltA"/>
    <property type="match status" value="1"/>
</dbReference>
<dbReference type="EC" id="4.2.2.n1" evidence="2"/>
<feature type="domain" description="Lytic transglycosylase MltA" evidence="8">
    <location>
        <begin position="181"/>
        <end position="343"/>
    </location>
</feature>
<sequence length="446" mass="50179">VFLSQSNSLCKLRLAILQLIILGLFFLIASCSTKGPSQTADIYSYKPEKDEKNYTHKFDSHKNKPITKEKESKPVGLQPSLESIADLKSFTDDMDPTSLQLAIDNQLEVMYEQDPASPIRLGDFTLTRSRLIETLEAFRKLLQKNISQEDFDKKVYEEFLLYRVGNGKDKKVLFTGYYRPVIPASPVPSPRYRFPIYKMPGKDFHMAGTQLDIRLAGSKIGIKQILQNKSAENWRSLTREEIDRKGALSNRGLEVAWLENELERYFLHIQGSGVLEFPGGTRQGVRYQGSNKYSYNGIGKLMIRDGVITTGEGSMQGIKKYFANNPQNISKYLNQNKRYIFFSLSDEGAIGSGGAELVGGRSIATDKSIYPAGGLVFVKIRKPVLDANNKIKSWKQISRFVIDQDTGSAIRGKARADLYFGTGQKAGAMAGHYHERGEVYYLIIKS</sequence>
<evidence type="ECO:0000256" key="2">
    <source>
        <dbReference type="ARBA" id="ARBA00012587"/>
    </source>
</evidence>